<keyword evidence="3 6" id="KW-0812">Transmembrane</keyword>
<dbReference type="OrthoDB" id="40134at2759"/>
<name>A0A8H7RZ50_9FUNG</name>
<accession>A0A8H7RZ50</accession>
<evidence type="ECO:0000313" key="8">
    <source>
        <dbReference type="EMBL" id="KAG2220544.1"/>
    </source>
</evidence>
<evidence type="ECO:0000256" key="5">
    <source>
        <dbReference type="ARBA" id="ARBA00023136"/>
    </source>
</evidence>
<dbReference type="EMBL" id="JAEPRB010000137">
    <property type="protein sequence ID" value="KAG2220544.1"/>
    <property type="molecule type" value="Genomic_DNA"/>
</dbReference>
<protein>
    <recommendedName>
        <fullName evidence="7">Amino acid transporter transmembrane domain-containing protein</fullName>
    </recommendedName>
</protein>
<keyword evidence="4 6" id="KW-1133">Transmembrane helix</keyword>
<keyword evidence="9" id="KW-1185">Reference proteome</keyword>
<feature type="transmembrane region" description="Helical" evidence="6">
    <location>
        <begin position="119"/>
        <end position="139"/>
    </location>
</feature>
<feature type="transmembrane region" description="Helical" evidence="6">
    <location>
        <begin position="346"/>
        <end position="366"/>
    </location>
</feature>
<dbReference type="AlphaFoldDB" id="A0A8H7RZ50"/>
<gene>
    <name evidence="8" type="ORF">INT45_004150</name>
</gene>
<feature type="transmembrane region" description="Helical" evidence="6">
    <location>
        <begin position="159"/>
        <end position="176"/>
    </location>
</feature>
<comment type="subcellular location">
    <subcellularLocation>
        <location evidence="1">Membrane</location>
        <topology evidence="1">Multi-pass membrane protein</topology>
    </subcellularLocation>
</comment>
<dbReference type="GO" id="GO:0016020">
    <property type="term" value="C:membrane"/>
    <property type="evidence" value="ECO:0007669"/>
    <property type="project" value="UniProtKB-SubCell"/>
</dbReference>
<evidence type="ECO:0000256" key="4">
    <source>
        <dbReference type="ARBA" id="ARBA00022989"/>
    </source>
</evidence>
<dbReference type="PANTHER" id="PTHR22950">
    <property type="entry name" value="AMINO ACID TRANSPORTER"/>
    <property type="match status" value="1"/>
</dbReference>
<evidence type="ECO:0000256" key="3">
    <source>
        <dbReference type="ARBA" id="ARBA00022692"/>
    </source>
</evidence>
<evidence type="ECO:0000256" key="6">
    <source>
        <dbReference type="SAM" id="Phobius"/>
    </source>
</evidence>
<organism evidence="8 9">
    <name type="scientific">Circinella minor</name>
    <dbReference type="NCBI Taxonomy" id="1195481"/>
    <lineage>
        <taxon>Eukaryota</taxon>
        <taxon>Fungi</taxon>
        <taxon>Fungi incertae sedis</taxon>
        <taxon>Mucoromycota</taxon>
        <taxon>Mucoromycotina</taxon>
        <taxon>Mucoromycetes</taxon>
        <taxon>Mucorales</taxon>
        <taxon>Lichtheimiaceae</taxon>
        <taxon>Circinella</taxon>
    </lineage>
</organism>
<keyword evidence="5 6" id="KW-0472">Membrane</keyword>
<comment type="similarity">
    <text evidence="2">Belongs to the amino acid/polyamine transporter 2 family.</text>
</comment>
<feature type="transmembrane region" description="Helical" evidence="6">
    <location>
        <begin position="257"/>
        <end position="281"/>
    </location>
</feature>
<proteinExistence type="inferred from homology"/>
<evidence type="ECO:0000259" key="7">
    <source>
        <dbReference type="Pfam" id="PF01490"/>
    </source>
</evidence>
<dbReference type="GO" id="GO:0015179">
    <property type="term" value="F:L-amino acid transmembrane transporter activity"/>
    <property type="evidence" value="ECO:0007669"/>
    <property type="project" value="TreeGrafter"/>
</dbReference>
<feature type="transmembrane region" description="Helical" evidence="6">
    <location>
        <begin position="183"/>
        <end position="206"/>
    </location>
</feature>
<comment type="caution">
    <text evidence="8">The sequence shown here is derived from an EMBL/GenBank/DDBJ whole genome shotgun (WGS) entry which is preliminary data.</text>
</comment>
<feature type="transmembrane region" description="Helical" evidence="6">
    <location>
        <begin position="403"/>
        <end position="426"/>
    </location>
</feature>
<feature type="transmembrane region" description="Helical" evidence="6">
    <location>
        <begin position="226"/>
        <end position="245"/>
    </location>
</feature>
<feature type="transmembrane region" description="Helical" evidence="6">
    <location>
        <begin position="301"/>
        <end position="325"/>
    </location>
</feature>
<evidence type="ECO:0000256" key="2">
    <source>
        <dbReference type="ARBA" id="ARBA00008066"/>
    </source>
</evidence>
<feature type="transmembrane region" description="Helical" evidence="6">
    <location>
        <begin position="69"/>
        <end position="94"/>
    </location>
</feature>
<feature type="transmembrane region" description="Helical" evidence="6">
    <location>
        <begin position="372"/>
        <end position="391"/>
    </location>
</feature>
<evidence type="ECO:0000256" key="1">
    <source>
        <dbReference type="ARBA" id="ARBA00004141"/>
    </source>
</evidence>
<feature type="transmembrane region" description="Helical" evidence="6">
    <location>
        <begin position="43"/>
        <end position="63"/>
    </location>
</feature>
<sequence length="437" mass="48255">MGEKSSIYSVSSLPITVESVTTSFEYPGDIEDIDRSKAGSSFYAYWNIVCAICGIGILGLPQALSRGGWGAVALLLVTWWMTTYSAIIVVRCLYHPRHQKKRLSSFTAVAEEAFGKIGAYLLFFFQAWIVLGGPVLFVVLCGNSMNELCEGTVGEIGRVPWTIIFSAIVAVPFVFFKTMKDMGWTSVFGTVGISVIILICVIMSGIDSPRVSPTVTHNNVVWEGFPVALSSISLSFGASVLYPNIEASMKRPQDWTITITASIGTCALLYIMCAVAGYYAYGDSVLNPVYYSMNSDVLLKICLAIMVTNGIVSAPIYLVSFTIECEEKMNITVERWGRFRERLLRFGFRILTIVFCGVIGCTVPYFNNLMALFGAIGYCSTTFLFPVLCYWRLTGIRNKPIYILAWDSLIILFGIVGTVFGTWFAVEDLIAAFENDK</sequence>
<reference evidence="8 9" key="1">
    <citation type="submission" date="2020-12" db="EMBL/GenBank/DDBJ databases">
        <title>Metabolic potential, ecology and presence of endohyphal bacteria is reflected in genomic diversity of Mucoromycotina.</title>
        <authorList>
            <person name="Muszewska A."/>
            <person name="Okrasinska A."/>
            <person name="Steczkiewicz K."/>
            <person name="Drgas O."/>
            <person name="Orlowska M."/>
            <person name="Perlinska-Lenart U."/>
            <person name="Aleksandrzak-Piekarczyk T."/>
            <person name="Szatraj K."/>
            <person name="Zielenkiewicz U."/>
            <person name="Pilsyk S."/>
            <person name="Malc E."/>
            <person name="Mieczkowski P."/>
            <person name="Kruszewska J.S."/>
            <person name="Biernat P."/>
            <person name="Pawlowska J."/>
        </authorList>
    </citation>
    <scope>NUCLEOTIDE SEQUENCE [LARGE SCALE GENOMIC DNA]</scope>
    <source>
        <strain evidence="8 9">CBS 142.35</strain>
    </source>
</reference>
<dbReference type="Pfam" id="PF01490">
    <property type="entry name" value="Aa_trans"/>
    <property type="match status" value="1"/>
</dbReference>
<dbReference type="InterPro" id="IPR013057">
    <property type="entry name" value="AA_transpt_TM"/>
</dbReference>
<dbReference type="Proteomes" id="UP000646827">
    <property type="component" value="Unassembled WGS sequence"/>
</dbReference>
<feature type="domain" description="Amino acid transporter transmembrane" evidence="7">
    <location>
        <begin position="39"/>
        <end position="425"/>
    </location>
</feature>
<evidence type="ECO:0000313" key="9">
    <source>
        <dbReference type="Proteomes" id="UP000646827"/>
    </source>
</evidence>